<comment type="similarity">
    <text evidence="1">Belongs to the glycosyl hydrolase 18 family.</text>
</comment>
<dbReference type="OrthoDB" id="10254444at2759"/>
<proteinExistence type="inferred from homology"/>
<dbReference type="SUPFAM" id="SSF51445">
    <property type="entry name" value="(Trans)glycosidases"/>
    <property type="match status" value="1"/>
</dbReference>
<name>A0A0B1TUI3_OESDE</name>
<dbReference type="Pfam" id="PF00704">
    <property type="entry name" value="Glyco_hydro_18"/>
    <property type="match status" value="1"/>
</dbReference>
<dbReference type="GO" id="GO:0005975">
    <property type="term" value="P:carbohydrate metabolic process"/>
    <property type="evidence" value="ECO:0007669"/>
    <property type="project" value="InterPro"/>
</dbReference>
<sequence>MVQTGGETVEMLLEMLLSWGHAFRKQNLQIILPVGPPLGPDNRPTGMFTTGHFLILSQNIDYIQIMTYDYSVGDKQGVAPYDWVERSVEAVISRAKDYSGQLMVGINHYGYEYSSKSIQALNFDKYLELLKKDENKLEWDPNSKEHYLVTGSSKVYYPSLTSIEMRLNIARKYKTGAAIWDFGQGLNYFTQLL</sequence>
<evidence type="ECO:0000256" key="2">
    <source>
        <dbReference type="ARBA" id="ARBA00040976"/>
    </source>
</evidence>
<dbReference type="Gene3D" id="3.10.50.10">
    <property type="match status" value="1"/>
</dbReference>
<evidence type="ECO:0000313" key="5">
    <source>
        <dbReference type="Proteomes" id="UP000053660"/>
    </source>
</evidence>
<gene>
    <name evidence="4" type="ORF">OESDEN_00498</name>
</gene>
<dbReference type="PANTHER" id="PTHR46066:SF2">
    <property type="entry name" value="CHITINASE DOMAIN-CONTAINING PROTEIN 1"/>
    <property type="match status" value="1"/>
</dbReference>
<dbReference type="Proteomes" id="UP000053660">
    <property type="component" value="Unassembled WGS sequence"/>
</dbReference>
<feature type="domain" description="GH18" evidence="3">
    <location>
        <begin position="1"/>
        <end position="193"/>
    </location>
</feature>
<dbReference type="AlphaFoldDB" id="A0A0B1TUI3"/>
<dbReference type="PANTHER" id="PTHR46066">
    <property type="entry name" value="CHITINASE DOMAIN-CONTAINING PROTEIN 1 FAMILY MEMBER"/>
    <property type="match status" value="1"/>
</dbReference>
<dbReference type="InterPro" id="IPR029070">
    <property type="entry name" value="Chitinase_insertion_sf"/>
</dbReference>
<evidence type="ECO:0000259" key="3">
    <source>
        <dbReference type="PROSITE" id="PS51910"/>
    </source>
</evidence>
<dbReference type="Gene3D" id="3.20.20.80">
    <property type="entry name" value="Glycosidases"/>
    <property type="match status" value="1"/>
</dbReference>
<dbReference type="InterPro" id="IPR001223">
    <property type="entry name" value="Glyco_hydro18_cat"/>
</dbReference>
<dbReference type="InterPro" id="IPR017853">
    <property type="entry name" value="GH"/>
</dbReference>
<dbReference type="GO" id="GO:0012505">
    <property type="term" value="C:endomembrane system"/>
    <property type="evidence" value="ECO:0007669"/>
    <property type="project" value="TreeGrafter"/>
</dbReference>
<keyword evidence="5" id="KW-1185">Reference proteome</keyword>
<dbReference type="PROSITE" id="PS51910">
    <property type="entry name" value="GH18_2"/>
    <property type="match status" value="1"/>
</dbReference>
<dbReference type="GO" id="GO:0070492">
    <property type="term" value="F:oligosaccharide binding"/>
    <property type="evidence" value="ECO:0007669"/>
    <property type="project" value="TreeGrafter"/>
</dbReference>
<reference evidence="4 5" key="1">
    <citation type="submission" date="2014-03" db="EMBL/GenBank/DDBJ databases">
        <title>Draft genome of the hookworm Oesophagostomum dentatum.</title>
        <authorList>
            <person name="Mitreva M."/>
        </authorList>
    </citation>
    <scope>NUCLEOTIDE SEQUENCE [LARGE SCALE GENOMIC DNA]</scope>
    <source>
        <strain evidence="4 5">OD-Hann</strain>
    </source>
</reference>
<organism evidence="4 5">
    <name type="scientific">Oesophagostomum dentatum</name>
    <name type="common">Nodular worm</name>
    <dbReference type="NCBI Taxonomy" id="61180"/>
    <lineage>
        <taxon>Eukaryota</taxon>
        <taxon>Metazoa</taxon>
        <taxon>Ecdysozoa</taxon>
        <taxon>Nematoda</taxon>
        <taxon>Chromadorea</taxon>
        <taxon>Rhabditida</taxon>
        <taxon>Rhabditina</taxon>
        <taxon>Rhabditomorpha</taxon>
        <taxon>Strongyloidea</taxon>
        <taxon>Strongylidae</taxon>
        <taxon>Oesophagostomum</taxon>
    </lineage>
</organism>
<accession>A0A0B1TUI3</accession>
<evidence type="ECO:0000256" key="1">
    <source>
        <dbReference type="ARBA" id="ARBA00009336"/>
    </source>
</evidence>
<protein>
    <recommendedName>
        <fullName evidence="2">Chitinase domain-containing protein 1</fullName>
    </recommendedName>
</protein>
<dbReference type="EMBL" id="KN549217">
    <property type="protein sequence ID" value="KHJ99517.1"/>
    <property type="molecule type" value="Genomic_DNA"/>
</dbReference>
<evidence type="ECO:0000313" key="4">
    <source>
        <dbReference type="EMBL" id="KHJ99517.1"/>
    </source>
</evidence>